<dbReference type="Gene3D" id="3.40.1380.20">
    <property type="entry name" value="Pyruvate kinase, C-terminal domain"/>
    <property type="match status" value="1"/>
</dbReference>
<evidence type="ECO:0000259" key="1">
    <source>
        <dbReference type="Pfam" id="PF02887"/>
    </source>
</evidence>
<keyword evidence="3" id="KW-1185">Reference proteome</keyword>
<accession>A0AAW7Z9W5</accession>
<reference evidence="2" key="2">
    <citation type="submission" date="2023-03" db="EMBL/GenBank/DDBJ databases">
        <authorList>
            <person name="Zhang Z."/>
        </authorList>
    </citation>
    <scope>NUCLEOTIDE SEQUENCE</scope>
    <source>
        <strain evidence="2">DSA</strain>
    </source>
</reference>
<comment type="caution">
    <text evidence="2">The sequence shown here is derived from an EMBL/GenBank/DDBJ whole genome shotgun (WGS) entry which is preliminary data.</text>
</comment>
<dbReference type="Proteomes" id="UP001172911">
    <property type="component" value="Unassembled WGS sequence"/>
</dbReference>
<sequence length="184" mass="19943">MYWDREGQENTSATLEAAIKYARSKGIGHIVVASSSGATAEKMVDCGLEVICVTYQAGFKKPGELTIKKEMKDRLESSGIKVLATTHLMAGLDRALKFKFQGVYPAEIMAHTLRMFGQGVKVCIEVAGMALDAGLIPHGQEIVAIAGSGKGADTAVVLTPAHSQYFFDTKVKEIICKPREFEHH</sequence>
<keyword evidence="2" id="KW-0418">Kinase</keyword>
<dbReference type="Pfam" id="PF02887">
    <property type="entry name" value="PK_C"/>
    <property type="match status" value="1"/>
</dbReference>
<organism evidence="2 3">
    <name type="scientific">Desulforamulus aquiferis</name>
    <dbReference type="NCBI Taxonomy" id="1397668"/>
    <lineage>
        <taxon>Bacteria</taxon>
        <taxon>Bacillati</taxon>
        <taxon>Bacillota</taxon>
        <taxon>Clostridia</taxon>
        <taxon>Eubacteriales</taxon>
        <taxon>Peptococcaceae</taxon>
        <taxon>Desulforamulus</taxon>
    </lineage>
</organism>
<dbReference type="InterPro" id="IPR015074">
    <property type="entry name" value="DUF1867"/>
</dbReference>
<dbReference type="SUPFAM" id="SSF52935">
    <property type="entry name" value="PK C-terminal domain-like"/>
    <property type="match status" value="1"/>
</dbReference>
<reference evidence="2" key="1">
    <citation type="journal article" date="2023" name="J. Hazard. Mater.">
        <title>Anaerobic biodegradation of pyrene and benzo[a]pyrene by a new sulfate-reducing Desulforamulus aquiferis strain DSA.</title>
        <authorList>
            <person name="Zhang Z."/>
            <person name="Sun J."/>
            <person name="Gong X."/>
            <person name="Wang C."/>
            <person name="Wang H."/>
        </authorList>
    </citation>
    <scope>NUCLEOTIDE SEQUENCE</scope>
    <source>
        <strain evidence="2">DSA</strain>
    </source>
</reference>
<dbReference type="GO" id="GO:0016301">
    <property type="term" value="F:kinase activity"/>
    <property type="evidence" value="ECO:0007669"/>
    <property type="project" value="UniProtKB-KW"/>
</dbReference>
<gene>
    <name evidence="2" type="ORF">P6N53_04690</name>
</gene>
<dbReference type="InterPro" id="IPR036918">
    <property type="entry name" value="Pyrv_Knase_C_sf"/>
</dbReference>
<dbReference type="AlphaFoldDB" id="A0AAW7Z9W5"/>
<evidence type="ECO:0000313" key="3">
    <source>
        <dbReference type="Proteomes" id="UP001172911"/>
    </source>
</evidence>
<evidence type="ECO:0000313" key="2">
    <source>
        <dbReference type="EMBL" id="MDO7786518.1"/>
    </source>
</evidence>
<keyword evidence="2" id="KW-0670">Pyruvate</keyword>
<keyword evidence="2" id="KW-0808">Transferase</keyword>
<feature type="domain" description="Pyruvate kinase C-terminal" evidence="1">
    <location>
        <begin position="13"/>
        <end position="157"/>
    </location>
</feature>
<protein>
    <submittedName>
        <fullName evidence="2">Pyruvate kinase alpha/beta domain-containing protein</fullName>
    </submittedName>
</protein>
<dbReference type="PIRSF" id="PIRSF016138">
    <property type="entry name" value="UCP016138"/>
    <property type="match status" value="1"/>
</dbReference>
<proteinExistence type="predicted"/>
<dbReference type="RefSeq" id="WP_304541561.1">
    <property type="nucleotide sequence ID" value="NZ_JARPTC010000005.1"/>
</dbReference>
<dbReference type="InterPro" id="IPR015795">
    <property type="entry name" value="Pyrv_Knase_C"/>
</dbReference>
<name>A0AAW7Z9W5_9FIRM</name>
<dbReference type="EMBL" id="JARPTC010000005">
    <property type="protein sequence ID" value="MDO7786518.1"/>
    <property type="molecule type" value="Genomic_DNA"/>
</dbReference>